<dbReference type="AlphaFoldDB" id="A0A8S1STR4"/>
<organism evidence="1 2">
    <name type="scientific">Paramecium octaurelia</name>
    <dbReference type="NCBI Taxonomy" id="43137"/>
    <lineage>
        <taxon>Eukaryota</taxon>
        <taxon>Sar</taxon>
        <taxon>Alveolata</taxon>
        <taxon>Ciliophora</taxon>
        <taxon>Intramacronucleata</taxon>
        <taxon>Oligohymenophorea</taxon>
        <taxon>Peniculida</taxon>
        <taxon>Parameciidae</taxon>
        <taxon>Paramecium</taxon>
    </lineage>
</organism>
<gene>
    <name evidence="1" type="ORF">POCTA_138.1.T0160442</name>
</gene>
<comment type="caution">
    <text evidence="1">The sequence shown here is derived from an EMBL/GenBank/DDBJ whole genome shotgun (WGS) entry which is preliminary data.</text>
</comment>
<name>A0A8S1STR4_PAROT</name>
<dbReference type="EMBL" id="CAJJDP010000016">
    <property type="protein sequence ID" value="CAD8144971.1"/>
    <property type="molecule type" value="Genomic_DNA"/>
</dbReference>
<accession>A0A8S1STR4</accession>
<sequence length="343" mass="40668">MKFENSCMKNLWIRNTYSQFISIIILSTQQYEHWLLQQKEQNYRIQNHSYQYGLQKLNLQLQLKYKSSNKKVIIVYNIINTWNNTVGANLNVLLISKWYITQGLQPLVQLVQFWIESKINMKQITEKQLYYQNEREKIQNLRHFQKYERVVALNDMPGLCSIQKIFYNLKVKFDTISIVKNRMSTKSDIFRHSAILVEQLNQLLLLSQASTNFLKGFINSTQKLYQETTSRIAILQNPSKQAVKQMIFSRCSMKETITTESRISSLNVEDNLNVVEVIKTLSLTQIKIQYQQQQSQPTDGDVYVRQIFKKINKHHIMSNIIIIIIIIKKQFQQRDIYLGLRIN</sequence>
<evidence type="ECO:0000313" key="1">
    <source>
        <dbReference type="EMBL" id="CAD8144971.1"/>
    </source>
</evidence>
<keyword evidence="2" id="KW-1185">Reference proteome</keyword>
<dbReference type="Proteomes" id="UP000683925">
    <property type="component" value="Unassembled WGS sequence"/>
</dbReference>
<protein>
    <submittedName>
        <fullName evidence="1">Uncharacterized protein</fullName>
    </submittedName>
</protein>
<evidence type="ECO:0000313" key="2">
    <source>
        <dbReference type="Proteomes" id="UP000683925"/>
    </source>
</evidence>
<reference evidence="1" key="1">
    <citation type="submission" date="2021-01" db="EMBL/GenBank/DDBJ databases">
        <authorList>
            <consortium name="Genoscope - CEA"/>
            <person name="William W."/>
        </authorList>
    </citation>
    <scope>NUCLEOTIDE SEQUENCE</scope>
</reference>
<proteinExistence type="predicted"/>